<feature type="region of interest" description="Disordered" evidence="1">
    <location>
        <begin position="185"/>
        <end position="208"/>
    </location>
</feature>
<dbReference type="AlphaFoldDB" id="A0A940N2G9"/>
<evidence type="ECO:0000313" key="2">
    <source>
        <dbReference type="EMBL" id="MBP0493985.1"/>
    </source>
</evidence>
<reference evidence="2" key="1">
    <citation type="submission" date="2021-03" db="EMBL/GenBank/DDBJ databases">
        <authorList>
            <person name="So Y."/>
        </authorList>
    </citation>
    <scope>NUCLEOTIDE SEQUENCE</scope>
    <source>
        <strain evidence="2">SG15</strain>
    </source>
</reference>
<accession>A0A940N2G9</accession>
<protein>
    <submittedName>
        <fullName evidence="2">Uncharacterized protein</fullName>
    </submittedName>
</protein>
<evidence type="ECO:0000313" key="3">
    <source>
        <dbReference type="Proteomes" id="UP000677537"/>
    </source>
</evidence>
<name>A0A940N2G9_9PROT</name>
<organism evidence="2 3">
    <name type="scientific">Roseomonas indoligenes</name>
    <dbReference type="NCBI Taxonomy" id="2820811"/>
    <lineage>
        <taxon>Bacteria</taxon>
        <taxon>Pseudomonadati</taxon>
        <taxon>Pseudomonadota</taxon>
        <taxon>Alphaproteobacteria</taxon>
        <taxon>Acetobacterales</taxon>
        <taxon>Roseomonadaceae</taxon>
        <taxon>Roseomonas</taxon>
    </lineage>
</organism>
<comment type="caution">
    <text evidence="2">The sequence shown here is derived from an EMBL/GenBank/DDBJ whole genome shotgun (WGS) entry which is preliminary data.</text>
</comment>
<proteinExistence type="predicted"/>
<keyword evidence="3" id="KW-1185">Reference proteome</keyword>
<feature type="compositionally biased region" description="Low complexity" evidence="1">
    <location>
        <begin position="186"/>
        <end position="202"/>
    </location>
</feature>
<dbReference type="EMBL" id="JAGIZA010000008">
    <property type="protein sequence ID" value="MBP0493985.1"/>
    <property type="molecule type" value="Genomic_DNA"/>
</dbReference>
<gene>
    <name evidence="2" type="ORF">J5Y10_14465</name>
</gene>
<dbReference type="Proteomes" id="UP000677537">
    <property type="component" value="Unassembled WGS sequence"/>
</dbReference>
<dbReference type="RefSeq" id="WP_209374733.1">
    <property type="nucleotide sequence ID" value="NZ_JAGIZA010000008.1"/>
</dbReference>
<sequence length="231" mass="24449">MLDFLKLRPATNTSADIAEALERARTAAAETAPRIEAARKRRDDLLLDGDDKAITAAEKALADAREDVERTHSVVSRLEERYATAVRAERIGRADTAAKVAEAADTELQRWWSKNEAGLRRILAEGHRLSVAMTDAAMTAQMQARLALGEYPDAELGHGAVGYGEHREWPKAIAALIEHGVQLPRAAAPATPAEETTDTTGPTGPGGLAMGIQSVAGSGSQIMTYGGAAVG</sequence>
<evidence type="ECO:0000256" key="1">
    <source>
        <dbReference type="SAM" id="MobiDB-lite"/>
    </source>
</evidence>